<organism evidence="1 2">
    <name type="scientific">Paramuricea clavata</name>
    <name type="common">Red gorgonian</name>
    <name type="synonym">Violescent sea-whip</name>
    <dbReference type="NCBI Taxonomy" id="317549"/>
    <lineage>
        <taxon>Eukaryota</taxon>
        <taxon>Metazoa</taxon>
        <taxon>Cnidaria</taxon>
        <taxon>Anthozoa</taxon>
        <taxon>Octocorallia</taxon>
        <taxon>Malacalcyonacea</taxon>
        <taxon>Plexauridae</taxon>
        <taxon>Paramuricea</taxon>
    </lineage>
</organism>
<sequence length="343" mass="38792">MNENMVALDYEKRIIKEAEQQLSSMTEAIATTLGNTTAELREQDEKRKEEHAAVVEDLEEIKAKTVDTWGYIDEKTSAIRERQDETLDHHENIIENLHRLNDTIGFIIKSIKDFEARFDVRLSWLASQFGGAENRLGCLTTCFGHFLFFVAMTMFVLFINGPTISRVFTLILVPFNAWVEIKLMAGMSYMTMTMLILAVVIGHYAFEITQKKADALKAGMNNLELGSTKNYIDSLPPPEPIGPCTPFRAGGGNFSYYNNSLQGNNAEYNFSCDIQHSELIQHDVSMSANQTSSHSPSQTYRDQVLGLVSSIVRRRLILAMLLIILPRLRSTRPRQTTLNVILT</sequence>
<comment type="caution">
    <text evidence="1">The sequence shown here is derived from an EMBL/GenBank/DDBJ whole genome shotgun (WGS) entry which is preliminary data.</text>
</comment>
<accession>A0A6S7JAU8</accession>
<gene>
    <name evidence="1" type="ORF">PACLA_8A050902</name>
</gene>
<proteinExistence type="predicted"/>
<reference evidence="1" key="1">
    <citation type="submission" date="2020-04" db="EMBL/GenBank/DDBJ databases">
        <authorList>
            <person name="Alioto T."/>
            <person name="Alioto T."/>
            <person name="Gomez Garrido J."/>
        </authorList>
    </citation>
    <scope>NUCLEOTIDE SEQUENCE</scope>
    <source>
        <strain evidence="1">A484AB</strain>
    </source>
</reference>
<keyword evidence="2" id="KW-1185">Reference proteome</keyword>
<dbReference type="Proteomes" id="UP001152795">
    <property type="component" value="Unassembled WGS sequence"/>
</dbReference>
<protein>
    <submittedName>
        <fullName evidence="1">Uncharacterized protein</fullName>
    </submittedName>
</protein>
<dbReference type="AlphaFoldDB" id="A0A6S7JAU8"/>
<dbReference type="EMBL" id="CACRXK020016037">
    <property type="protein sequence ID" value="CAB4029246.1"/>
    <property type="molecule type" value="Genomic_DNA"/>
</dbReference>
<dbReference type="OrthoDB" id="5978806at2759"/>
<name>A0A6S7JAU8_PARCT</name>
<evidence type="ECO:0000313" key="2">
    <source>
        <dbReference type="Proteomes" id="UP001152795"/>
    </source>
</evidence>
<evidence type="ECO:0000313" key="1">
    <source>
        <dbReference type="EMBL" id="CAB4029246.1"/>
    </source>
</evidence>